<dbReference type="CDD" id="cd00761">
    <property type="entry name" value="Glyco_tranf_GTA_type"/>
    <property type="match status" value="1"/>
</dbReference>
<dbReference type="Pfam" id="PF00535">
    <property type="entry name" value="Glycos_transf_2"/>
    <property type="match status" value="1"/>
</dbReference>
<dbReference type="InterPro" id="IPR050834">
    <property type="entry name" value="Glycosyltransf_2"/>
</dbReference>
<dbReference type="SUPFAM" id="SSF53448">
    <property type="entry name" value="Nucleotide-diphospho-sugar transferases"/>
    <property type="match status" value="1"/>
</dbReference>
<protein>
    <recommendedName>
        <fullName evidence="1">Glycosyltransferase 2-like domain-containing protein</fullName>
    </recommendedName>
</protein>
<dbReference type="PANTHER" id="PTHR43685:SF2">
    <property type="entry name" value="GLYCOSYLTRANSFERASE 2-LIKE DOMAIN-CONTAINING PROTEIN"/>
    <property type="match status" value="1"/>
</dbReference>
<proteinExistence type="predicted"/>
<dbReference type="InterPro" id="IPR029044">
    <property type="entry name" value="Nucleotide-diphossugar_trans"/>
</dbReference>
<sequence>MCDISVVIPLYNKENYVKRAVESVLSQTNQRFEIVIVDDGSTDQSYQKAAEIKDSRIRIIQQQNAGASAARNKGITEAKADYIAFLDADDTWNPTFLETIFRLIEKYPEAGAYATSYQIILKNQRKLVPSFDYIPPSPWEGFITHYSKSVLRDLPIISSAVVIPKKTFAHVGLFAIGHPHGEDQDMWFRISMYRHIAYSHTNQATYYRGLPNSMCTVLHTYQPYPIIDTIKKAIDHKKVRETSDLKEYLVKLELDYAERLINTNRLKEAYELLEGIATTRYQLKKGKVFFLYWKERFSGHVMNRIRRARKYDRRF</sequence>
<evidence type="ECO:0000313" key="2">
    <source>
        <dbReference type="EMBL" id="APH06057.1"/>
    </source>
</evidence>
<dbReference type="Proteomes" id="UP000181936">
    <property type="component" value="Chromosome"/>
</dbReference>
<accession>A0A1L3MUN9</accession>
<feature type="domain" description="Glycosyltransferase 2-like" evidence="1">
    <location>
        <begin position="5"/>
        <end position="128"/>
    </location>
</feature>
<dbReference type="InterPro" id="IPR001173">
    <property type="entry name" value="Glyco_trans_2-like"/>
</dbReference>
<reference evidence="2 3" key="1">
    <citation type="journal article" date="2016" name="Sci. Rep.">
        <title>Complete genome sequence and transcriptomic analysis of a novel marine strain Bacillus weihaiensis reveals the mechanism of brown algae degradation.</title>
        <authorList>
            <person name="Zhu Y."/>
            <person name="Chen P."/>
            <person name="Bao Y."/>
            <person name="Men Y."/>
            <person name="Zeng Y."/>
            <person name="Yang J."/>
            <person name="Sun J."/>
            <person name="Sun Y."/>
        </authorList>
    </citation>
    <scope>NUCLEOTIDE SEQUENCE [LARGE SCALE GENOMIC DNA]</scope>
    <source>
        <strain evidence="2 3">Alg07</strain>
    </source>
</reference>
<evidence type="ECO:0000313" key="3">
    <source>
        <dbReference type="Proteomes" id="UP000181936"/>
    </source>
</evidence>
<dbReference type="KEGG" id="bwh:A9C19_15640"/>
<dbReference type="Gene3D" id="3.90.550.10">
    <property type="entry name" value="Spore Coat Polysaccharide Biosynthesis Protein SpsA, Chain A"/>
    <property type="match status" value="1"/>
</dbReference>
<evidence type="ECO:0000259" key="1">
    <source>
        <dbReference type="Pfam" id="PF00535"/>
    </source>
</evidence>
<dbReference type="RefSeq" id="WP_072580860.1">
    <property type="nucleotide sequence ID" value="NZ_CP016020.1"/>
</dbReference>
<name>A0A1L3MUN9_9BACI</name>
<dbReference type="STRING" id="1547283.A9C19_15640"/>
<organism evidence="2 3">
    <name type="scientific">Bacillus weihaiensis</name>
    <dbReference type="NCBI Taxonomy" id="1547283"/>
    <lineage>
        <taxon>Bacteria</taxon>
        <taxon>Bacillati</taxon>
        <taxon>Bacillota</taxon>
        <taxon>Bacilli</taxon>
        <taxon>Bacillales</taxon>
        <taxon>Bacillaceae</taxon>
        <taxon>Bacillus</taxon>
    </lineage>
</organism>
<dbReference type="AlphaFoldDB" id="A0A1L3MUN9"/>
<keyword evidence="3" id="KW-1185">Reference proteome</keyword>
<dbReference type="PANTHER" id="PTHR43685">
    <property type="entry name" value="GLYCOSYLTRANSFERASE"/>
    <property type="match status" value="1"/>
</dbReference>
<gene>
    <name evidence="2" type="ORF">A9C19_15640</name>
</gene>
<dbReference type="EMBL" id="CP016020">
    <property type="protein sequence ID" value="APH06057.1"/>
    <property type="molecule type" value="Genomic_DNA"/>
</dbReference>
<dbReference type="OrthoDB" id="396512at2"/>